<reference evidence="1" key="2">
    <citation type="submission" date="2020-06" db="EMBL/GenBank/DDBJ databases">
        <authorList>
            <consortium name="DOE Joint Genome Institute"/>
            <person name="Calhoun S."/>
            <person name="Polle J.E."/>
            <person name="Mckie-Krisberg Z."/>
            <person name="Prochnik S."/>
            <person name="Neofotis P."/>
            <person name="Yim W.C."/>
            <person name="Hathwaik L.T."/>
            <person name="Jenkins J."/>
            <person name="Molina H."/>
            <person name="Bunkenborg J."/>
            <person name="Grigoriev I.V."/>
            <person name="Barry K."/>
            <person name="Schmutz J."/>
            <person name="Jin E."/>
            <person name="Cushman J.C."/>
            <person name="Magnuson J.K."/>
        </authorList>
    </citation>
    <scope>NUCLEOTIDE SEQUENCE</scope>
    <source>
        <strain evidence="1">CCAP 19/18</strain>
    </source>
</reference>
<protein>
    <submittedName>
        <fullName evidence="1">Uncharacterized protein</fullName>
    </submittedName>
</protein>
<proteinExistence type="predicted"/>
<keyword evidence="2" id="KW-1185">Reference proteome</keyword>
<gene>
    <name evidence="1" type="ORF">DUNSADRAFT_237</name>
</gene>
<dbReference type="EMBL" id="MU069536">
    <property type="protein sequence ID" value="KAF5839687.1"/>
    <property type="molecule type" value="Genomic_DNA"/>
</dbReference>
<organism evidence="1 2">
    <name type="scientific">Dunaliella salina</name>
    <name type="common">Green alga</name>
    <name type="synonym">Protococcus salinus</name>
    <dbReference type="NCBI Taxonomy" id="3046"/>
    <lineage>
        <taxon>Eukaryota</taxon>
        <taxon>Viridiplantae</taxon>
        <taxon>Chlorophyta</taxon>
        <taxon>core chlorophytes</taxon>
        <taxon>Chlorophyceae</taxon>
        <taxon>CS clade</taxon>
        <taxon>Chlamydomonadales</taxon>
        <taxon>Dunaliellaceae</taxon>
        <taxon>Dunaliella</taxon>
    </lineage>
</organism>
<evidence type="ECO:0000313" key="2">
    <source>
        <dbReference type="Proteomes" id="UP000815325"/>
    </source>
</evidence>
<sequence length="60" mass="6752">MTVSDYDKPAIVSCTAQGFMCSLNNDLDFTNRFPFTCKLLEVQVSFQGDCKYTSLQSTKI</sequence>
<reference evidence="1" key="1">
    <citation type="submission" date="2017-08" db="EMBL/GenBank/DDBJ databases">
        <authorList>
            <person name="Polle J.E."/>
            <person name="Barry K."/>
            <person name="Cushman J."/>
            <person name="Schmutz J."/>
            <person name="Tran D."/>
            <person name="Hathwaick L.T."/>
            <person name="Yim W.C."/>
            <person name="Jenkins J."/>
            <person name="Mckie-Krisberg Z.M."/>
            <person name="Prochnik S."/>
            <person name="Lindquist E."/>
            <person name="Dockter R.B."/>
            <person name="Adam C."/>
            <person name="Molina H."/>
            <person name="Bunkerborg J."/>
            <person name="Jin E."/>
            <person name="Buchheim M."/>
            <person name="Magnuson J."/>
        </authorList>
    </citation>
    <scope>NUCLEOTIDE SEQUENCE</scope>
    <source>
        <strain evidence="1">CCAP 19/18</strain>
    </source>
</reference>
<comment type="caution">
    <text evidence="1">The sequence shown here is derived from an EMBL/GenBank/DDBJ whole genome shotgun (WGS) entry which is preliminary data.</text>
</comment>
<name>A0ABQ7GYL3_DUNSA</name>
<dbReference type="EMBL" id="MU069536">
    <property type="protein sequence ID" value="KAF5839686.1"/>
    <property type="molecule type" value="Genomic_DNA"/>
</dbReference>
<accession>A0ABQ7GYL3</accession>
<dbReference type="Proteomes" id="UP000815325">
    <property type="component" value="Unassembled WGS sequence"/>
</dbReference>
<evidence type="ECO:0000313" key="1">
    <source>
        <dbReference type="EMBL" id="KAF5839687.1"/>
    </source>
</evidence>